<dbReference type="Proteomes" id="UP000266723">
    <property type="component" value="Unassembled WGS sequence"/>
</dbReference>
<protein>
    <submittedName>
        <fullName evidence="1">Uncharacterized protein</fullName>
    </submittedName>
</protein>
<keyword evidence="2" id="KW-1185">Reference proteome</keyword>
<evidence type="ECO:0000313" key="2">
    <source>
        <dbReference type="Proteomes" id="UP000266723"/>
    </source>
</evidence>
<sequence length="145" mass="16681">MLFRGFKAGPEAYASITSVKGRCWSCGYHCPLISFGVALDTVNEFEECKVPLWDRSCGKSWKPYVQSPKEFSLAQTWVVSGNGSSLNTIEAGFGRFRVVAEEYMKEVEEPVKLNNMRHCDYYLRLFLLRQKLTIFQYQSKTLLNI</sequence>
<dbReference type="EMBL" id="QGKV02000832">
    <property type="protein sequence ID" value="KAF3550756.1"/>
    <property type="molecule type" value="Genomic_DNA"/>
</dbReference>
<name>A0ABQ7CGT5_BRACR</name>
<evidence type="ECO:0000313" key="1">
    <source>
        <dbReference type="EMBL" id="KAF3550756.1"/>
    </source>
</evidence>
<organism evidence="1 2">
    <name type="scientific">Brassica cretica</name>
    <name type="common">Mustard</name>
    <dbReference type="NCBI Taxonomy" id="69181"/>
    <lineage>
        <taxon>Eukaryota</taxon>
        <taxon>Viridiplantae</taxon>
        <taxon>Streptophyta</taxon>
        <taxon>Embryophyta</taxon>
        <taxon>Tracheophyta</taxon>
        <taxon>Spermatophyta</taxon>
        <taxon>Magnoliopsida</taxon>
        <taxon>eudicotyledons</taxon>
        <taxon>Gunneridae</taxon>
        <taxon>Pentapetalae</taxon>
        <taxon>rosids</taxon>
        <taxon>malvids</taxon>
        <taxon>Brassicales</taxon>
        <taxon>Brassicaceae</taxon>
        <taxon>Brassiceae</taxon>
        <taxon>Brassica</taxon>
    </lineage>
</organism>
<gene>
    <name evidence="1" type="ORF">DY000_02002468</name>
</gene>
<accession>A0ABQ7CGT5</accession>
<comment type="caution">
    <text evidence="1">The sequence shown here is derived from an EMBL/GenBank/DDBJ whole genome shotgun (WGS) entry which is preliminary data.</text>
</comment>
<proteinExistence type="predicted"/>
<reference evidence="1 2" key="1">
    <citation type="journal article" date="2020" name="BMC Genomics">
        <title>Intraspecific diversification of the crop wild relative Brassica cretica Lam. using demographic model selection.</title>
        <authorList>
            <person name="Kioukis A."/>
            <person name="Michalopoulou V.A."/>
            <person name="Briers L."/>
            <person name="Pirintsos S."/>
            <person name="Studholme D.J."/>
            <person name="Pavlidis P."/>
            <person name="Sarris P.F."/>
        </authorList>
    </citation>
    <scope>NUCLEOTIDE SEQUENCE [LARGE SCALE GENOMIC DNA]</scope>
    <source>
        <strain evidence="2">cv. PFS-1207/04</strain>
    </source>
</reference>